<dbReference type="SUPFAM" id="SSF102588">
    <property type="entry name" value="LmbE-like"/>
    <property type="match status" value="1"/>
</dbReference>
<dbReference type="Proteomes" id="UP000006718">
    <property type="component" value="Chromosome 16"/>
</dbReference>
<evidence type="ECO:0000256" key="1">
    <source>
        <dbReference type="ARBA" id="ARBA00006066"/>
    </source>
</evidence>
<protein>
    <recommendedName>
        <fullName evidence="2">N-acetylglucosaminylphosphatidylinositol deacetylase</fullName>
        <ecNumber evidence="2">3.5.1.89</ecNumber>
    </recommendedName>
</protein>
<reference evidence="3" key="4">
    <citation type="submission" date="2025-09" db="UniProtKB">
        <authorList>
            <consortium name="Ensembl"/>
        </authorList>
    </citation>
    <scope>IDENTIFICATION</scope>
    <source>
        <strain evidence="3">17573</strain>
    </source>
</reference>
<proteinExistence type="inferred from homology"/>
<organism evidence="3 4">
    <name type="scientific">Macaca mulatta</name>
    <name type="common">Rhesus macaque</name>
    <dbReference type="NCBI Taxonomy" id="9544"/>
    <lineage>
        <taxon>Eukaryota</taxon>
        <taxon>Metazoa</taxon>
        <taxon>Chordata</taxon>
        <taxon>Craniata</taxon>
        <taxon>Vertebrata</taxon>
        <taxon>Euteleostomi</taxon>
        <taxon>Mammalia</taxon>
        <taxon>Eutheria</taxon>
        <taxon>Euarchontoglires</taxon>
        <taxon>Primates</taxon>
        <taxon>Haplorrhini</taxon>
        <taxon>Catarrhini</taxon>
        <taxon>Cercopithecidae</taxon>
        <taxon>Cercopithecinae</taxon>
        <taxon>Macaca</taxon>
    </lineage>
</organism>
<evidence type="ECO:0000256" key="2">
    <source>
        <dbReference type="ARBA" id="ARBA00012176"/>
    </source>
</evidence>
<dbReference type="VEuPathDB" id="HostDB:ENSMMUG00000030296"/>
<dbReference type="Gene3D" id="3.40.50.10320">
    <property type="entry name" value="LmbE-like"/>
    <property type="match status" value="1"/>
</dbReference>
<dbReference type="Pfam" id="PF02585">
    <property type="entry name" value="PIG-L"/>
    <property type="match status" value="1"/>
</dbReference>
<dbReference type="AlphaFoldDB" id="A0A5F7ZVA3"/>
<dbReference type="VGNC" id="VGNC:75989">
    <property type="gene designation" value="PIGL"/>
</dbReference>
<dbReference type="InterPro" id="IPR024078">
    <property type="entry name" value="LmbE-like_dom_sf"/>
</dbReference>
<accession>A0A5F7ZVA3</accession>
<sequence>MEAMWLLCVAAAVVAWGFLWVWDSSERVKSREQGERLGAESRTLLAIAHPDDEAMFFAPTVLGLARLRHWVYLLCFSAGNYYNQGETRKKELLQSCDVLGIPLSSVMIIDNRDFPDDPGVQWDTEHVASVLLQHIEVNGINLVVTFDAGGVSGHSNHIALYAAVRYDSLGDGGGGGFVCLIRAHGLKSKALSHLLCEPMKLTAGLSSSPAHCISPCPLSEKSLSSPSTNAHLLNS</sequence>
<dbReference type="Bgee" id="ENSMMUG00000030296">
    <property type="expression patterns" value="Expressed in fibroblast and 21 other cell types or tissues"/>
</dbReference>
<evidence type="ECO:0000313" key="3">
    <source>
        <dbReference type="Ensembl" id="ENSMMUP00000069556.1"/>
    </source>
</evidence>
<keyword evidence="4" id="KW-1185">Reference proteome</keyword>
<dbReference type="ExpressionAtlas" id="A0A5F7ZVA3">
    <property type="expression patterns" value="baseline"/>
</dbReference>
<comment type="similarity">
    <text evidence="1">Belongs to the PIGL family.</text>
</comment>
<dbReference type="InterPro" id="IPR003737">
    <property type="entry name" value="GlcNAc_PI_deacetylase-related"/>
</dbReference>
<dbReference type="GeneTree" id="ENSGT00390000018434"/>
<dbReference type="GO" id="GO:0006506">
    <property type="term" value="P:GPI anchor biosynthetic process"/>
    <property type="evidence" value="ECO:0007669"/>
    <property type="project" value="UniProtKB-UniPathway"/>
</dbReference>
<reference evidence="4" key="1">
    <citation type="journal article" date="2007" name="Science">
        <title>Evolutionary and biomedical insights from the rhesus macaque genome.</title>
        <authorList>
            <person name="Gibbs R.A."/>
            <person name="Rogers J."/>
            <person name="Katze M.G."/>
            <person name="Bumgarner R."/>
            <person name="Weinstock G.M."/>
            <person name="Mardis E.R."/>
            <person name="Remington K.A."/>
            <person name="Strausberg R.L."/>
            <person name="Venter J.C."/>
            <person name="Wilson R.K."/>
            <person name="Batzer M.A."/>
            <person name="Bustamante C.D."/>
            <person name="Eichler E.E."/>
            <person name="Hahn M.W."/>
            <person name="Hardison R.C."/>
            <person name="Makova K.D."/>
            <person name="Miller W."/>
            <person name="Milosavljevic A."/>
            <person name="Palermo R.E."/>
            <person name="Siepel A."/>
            <person name="Sikela J.M."/>
            <person name="Attaway T."/>
            <person name="Bell S."/>
            <person name="Bernard K.E."/>
            <person name="Buhay C.J."/>
            <person name="Chandrabose M.N."/>
            <person name="Dao M."/>
            <person name="Davis C."/>
            <person name="Delehaunty K.D."/>
            <person name="Ding Y."/>
            <person name="Dinh H.H."/>
            <person name="Dugan-Rocha S."/>
            <person name="Fulton L.A."/>
            <person name="Gabisi R.A."/>
            <person name="Garner T.T."/>
            <person name="Godfrey J."/>
            <person name="Hawes A.C."/>
            <person name="Hernandez J."/>
            <person name="Hines S."/>
            <person name="Holder M."/>
            <person name="Hume J."/>
            <person name="Jhangiani S.N."/>
            <person name="Joshi V."/>
            <person name="Khan Z.M."/>
            <person name="Kirkness E.F."/>
            <person name="Cree A."/>
            <person name="Fowler R.G."/>
            <person name="Lee S."/>
            <person name="Lewis L.R."/>
            <person name="Li Z."/>
            <person name="Liu Y.-S."/>
            <person name="Moore S.M."/>
            <person name="Muzny D."/>
            <person name="Nazareth L.V."/>
            <person name="Ngo D.N."/>
            <person name="Okwuonu G.O."/>
            <person name="Pai G."/>
            <person name="Parker D."/>
            <person name="Paul H.A."/>
            <person name="Pfannkoch C."/>
            <person name="Pohl C.S."/>
            <person name="Rogers Y.-H.C."/>
            <person name="Ruiz S.J."/>
            <person name="Sabo A."/>
            <person name="Santibanez J."/>
            <person name="Schneider B.W."/>
            <person name="Smith S.M."/>
            <person name="Sodergren E."/>
            <person name="Svatek A.F."/>
            <person name="Utterback T.R."/>
            <person name="Vattathil S."/>
            <person name="Warren W."/>
            <person name="White C.S."/>
            <person name="Chinwalla A.T."/>
            <person name="Feng Y."/>
            <person name="Halpern A.L."/>
            <person name="Hillier L.W."/>
            <person name="Huang X."/>
            <person name="Minx P."/>
            <person name="Nelson J.O."/>
            <person name="Pepin K.H."/>
            <person name="Qin X."/>
            <person name="Sutton G.G."/>
            <person name="Venter E."/>
            <person name="Walenz B.P."/>
            <person name="Wallis J.W."/>
            <person name="Worley K.C."/>
            <person name="Yang S.-P."/>
            <person name="Jones S.M."/>
            <person name="Marra M.A."/>
            <person name="Rocchi M."/>
            <person name="Schein J.E."/>
            <person name="Baertsch R."/>
            <person name="Clarke L."/>
            <person name="Csuros M."/>
            <person name="Glasscock J."/>
            <person name="Harris R.A."/>
            <person name="Havlak P."/>
            <person name="Jackson A.R."/>
            <person name="Jiang H."/>
            <person name="Liu Y."/>
            <person name="Messina D.N."/>
            <person name="Shen Y."/>
            <person name="Song H.X.-Z."/>
            <person name="Wylie T."/>
            <person name="Zhang L."/>
            <person name="Birney E."/>
            <person name="Han K."/>
            <person name="Konkel M.K."/>
            <person name="Lee J."/>
            <person name="Smit A.F.A."/>
            <person name="Ullmer B."/>
            <person name="Wang H."/>
            <person name="Xing J."/>
            <person name="Burhans R."/>
            <person name="Cheng Z."/>
            <person name="Karro J.E."/>
            <person name="Ma J."/>
            <person name="Raney B."/>
            <person name="She X."/>
            <person name="Cox M.J."/>
            <person name="Demuth J.P."/>
            <person name="Dumas L.J."/>
            <person name="Han S.-G."/>
            <person name="Hopkins J."/>
            <person name="Karimpour-Fard A."/>
            <person name="Kim Y.H."/>
            <person name="Pollack J.R."/>
            <person name="Vinar T."/>
            <person name="Addo-Quaye C."/>
            <person name="Degenhardt J."/>
            <person name="Denby A."/>
            <person name="Hubisz M.J."/>
            <person name="Indap A."/>
            <person name="Kosiol C."/>
            <person name="Lahn B.T."/>
            <person name="Lawson H.A."/>
            <person name="Marklein A."/>
            <person name="Nielsen R."/>
            <person name="Vallender E.J."/>
            <person name="Clark A.G."/>
            <person name="Ferguson B."/>
            <person name="Hernandez R.D."/>
            <person name="Hirani K."/>
            <person name="Kehrer-Sawatzki H."/>
            <person name="Kolb J."/>
            <person name="Patil S."/>
            <person name="Pu L.-L."/>
            <person name="Ren Y."/>
            <person name="Smith D.G."/>
            <person name="Wheeler D.A."/>
            <person name="Schenck I."/>
            <person name="Ball E.V."/>
            <person name="Chen R."/>
            <person name="Cooper D.N."/>
            <person name="Giardine B."/>
            <person name="Hsu F."/>
            <person name="Kent W.J."/>
            <person name="Lesk A."/>
            <person name="Nelson D.L."/>
            <person name="O'brien W.E."/>
            <person name="Pruefer K."/>
            <person name="Stenson P.D."/>
            <person name="Wallace J.C."/>
            <person name="Ke H."/>
            <person name="Liu X.-M."/>
            <person name="Wang P."/>
            <person name="Xiang A.P."/>
            <person name="Yang F."/>
            <person name="Barber G.P."/>
            <person name="Haussler D."/>
            <person name="Karolchik D."/>
            <person name="Kern A.D."/>
            <person name="Kuhn R.M."/>
            <person name="Smith K.E."/>
            <person name="Zwieg A.S."/>
        </authorList>
    </citation>
    <scope>NUCLEOTIDE SEQUENCE [LARGE SCALE GENOMIC DNA]</scope>
    <source>
        <strain evidence="4">17573</strain>
    </source>
</reference>
<dbReference type="Ensembl" id="ENSMMUT00000104130.1">
    <property type="protein sequence ID" value="ENSMMUP00000069556.1"/>
    <property type="gene ID" value="ENSMMUG00000030296.3"/>
</dbReference>
<dbReference type="GO" id="GO:0000225">
    <property type="term" value="F:N-acetylglucosaminylphosphatidylinositol deacetylase activity"/>
    <property type="evidence" value="ECO:0007669"/>
    <property type="project" value="UniProtKB-EC"/>
</dbReference>
<gene>
    <name evidence="3 5" type="primary">PIGL</name>
</gene>
<evidence type="ECO:0000313" key="4">
    <source>
        <dbReference type="Proteomes" id="UP000006718"/>
    </source>
</evidence>
<evidence type="ECO:0000313" key="5">
    <source>
        <dbReference type="VGNC" id="VGNC:75989"/>
    </source>
</evidence>
<reference evidence="3" key="3">
    <citation type="submission" date="2025-08" db="UniProtKB">
        <authorList>
            <consortium name="Ensembl"/>
        </authorList>
    </citation>
    <scope>IDENTIFICATION</scope>
    <source>
        <strain evidence="3">17573</strain>
    </source>
</reference>
<dbReference type="PANTHER" id="PTHR12993">
    <property type="entry name" value="N-ACETYLGLUCOSAMINYL-PHOSPHATIDYLINOSITOL DE-N-ACETYLASE-RELATED"/>
    <property type="match status" value="1"/>
</dbReference>
<dbReference type="GO" id="GO:0016020">
    <property type="term" value="C:membrane"/>
    <property type="evidence" value="ECO:0007669"/>
    <property type="project" value="GOC"/>
</dbReference>
<name>A0A5F7ZVA3_MACMU</name>
<reference evidence="3" key="2">
    <citation type="submission" date="2019-01" db="EMBL/GenBank/DDBJ databases">
        <authorList>
            <person name="Graves T."/>
            <person name="Eichler E.E."/>
            <person name="Wilson R.K."/>
        </authorList>
    </citation>
    <scope>NUCLEOTIDE SEQUENCE [LARGE SCALE GENOMIC DNA]</scope>
    <source>
        <strain evidence="3">17573</strain>
    </source>
</reference>
<dbReference type="UniPathway" id="UPA00196"/>
<dbReference type="EC" id="3.5.1.89" evidence="2"/>
<dbReference type="PANTHER" id="PTHR12993:SF11">
    <property type="entry name" value="N-ACETYLGLUCOSAMINYL-PHOSPHATIDYLINOSITOL DE-N-ACETYLASE"/>
    <property type="match status" value="1"/>
</dbReference>